<reference evidence="1" key="1">
    <citation type="submission" date="2022-02" db="EMBL/GenBank/DDBJ databases">
        <title>Plant Genome Project.</title>
        <authorList>
            <person name="Zhang R.-G."/>
        </authorList>
    </citation>
    <scope>NUCLEOTIDE SEQUENCE</scope>
    <source>
        <strain evidence="1">AT1</strain>
    </source>
</reference>
<evidence type="ECO:0000313" key="2">
    <source>
        <dbReference type="Proteomes" id="UP001062846"/>
    </source>
</evidence>
<organism evidence="1 2">
    <name type="scientific">Rhododendron molle</name>
    <name type="common">Chinese azalea</name>
    <name type="synonym">Azalea mollis</name>
    <dbReference type="NCBI Taxonomy" id="49168"/>
    <lineage>
        <taxon>Eukaryota</taxon>
        <taxon>Viridiplantae</taxon>
        <taxon>Streptophyta</taxon>
        <taxon>Embryophyta</taxon>
        <taxon>Tracheophyta</taxon>
        <taxon>Spermatophyta</taxon>
        <taxon>Magnoliopsida</taxon>
        <taxon>eudicotyledons</taxon>
        <taxon>Gunneridae</taxon>
        <taxon>Pentapetalae</taxon>
        <taxon>asterids</taxon>
        <taxon>Ericales</taxon>
        <taxon>Ericaceae</taxon>
        <taxon>Ericoideae</taxon>
        <taxon>Rhodoreae</taxon>
        <taxon>Rhododendron</taxon>
    </lineage>
</organism>
<comment type="caution">
    <text evidence="1">The sequence shown here is derived from an EMBL/GenBank/DDBJ whole genome shotgun (WGS) entry which is preliminary data.</text>
</comment>
<keyword evidence="2" id="KW-1185">Reference proteome</keyword>
<sequence>MHGVCLPMPLLLYSLCTVRGQRIDKRDVVPYNAYLSRKYNFHINVEVCPGIKSVKYIHKYIYKSHDHTMMVLRDE</sequence>
<dbReference type="Proteomes" id="UP001062846">
    <property type="component" value="Chromosome 13"/>
</dbReference>
<protein>
    <submittedName>
        <fullName evidence="1">Uncharacterized protein</fullName>
    </submittedName>
</protein>
<accession>A0ACC0L5W1</accession>
<gene>
    <name evidence="1" type="ORF">RHMOL_Rhmol13G0126300</name>
</gene>
<name>A0ACC0L5W1_RHOML</name>
<proteinExistence type="predicted"/>
<dbReference type="EMBL" id="CM046400">
    <property type="protein sequence ID" value="KAI8524133.1"/>
    <property type="molecule type" value="Genomic_DNA"/>
</dbReference>
<evidence type="ECO:0000313" key="1">
    <source>
        <dbReference type="EMBL" id="KAI8524133.1"/>
    </source>
</evidence>